<feature type="region of interest" description="Disordered" evidence="8">
    <location>
        <begin position="1"/>
        <end position="92"/>
    </location>
</feature>
<keyword evidence="6" id="KW-0833">Ubl conjugation pathway</keyword>
<keyword evidence="5" id="KW-0547">Nucleotide-binding</keyword>
<reference evidence="11" key="1">
    <citation type="submission" date="2022-11" db="UniProtKB">
        <authorList>
            <consortium name="WormBaseParasite"/>
        </authorList>
    </citation>
    <scope>IDENTIFICATION</scope>
</reference>
<evidence type="ECO:0000256" key="4">
    <source>
        <dbReference type="ARBA" id="ARBA00022679"/>
    </source>
</evidence>
<dbReference type="WBParaSite" id="PgR117X_g019_t01">
    <property type="protein sequence ID" value="PgR117X_g019_t01"/>
    <property type="gene ID" value="PgR117X_g019"/>
</dbReference>
<dbReference type="SMART" id="SM00212">
    <property type="entry name" value="UBCc"/>
    <property type="match status" value="1"/>
</dbReference>
<protein>
    <recommendedName>
        <fullName evidence="3">E2 ubiquitin-conjugating enzyme</fullName>
        <ecNumber evidence="3">2.3.2.23</ecNumber>
    </recommendedName>
</protein>
<comment type="pathway">
    <text evidence="2">Protein modification; protein ubiquitination.</text>
</comment>
<keyword evidence="10" id="KW-1185">Reference proteome</keyword>
<dbReference type="PANTHER" id="PTHR24068">
    <property type="entry name" value="UBIQUITIN-CONJUGATING ENZYME E2"/>
    <property type="match status" value="1"/>
</dbReference>
<dbReference type="GO" id="GO:0061631">
    <property type="term" value="F:ubiquitin conjugating enzyme activity"/>
    <property type="evidence" value="ECO:0007669"/>
    <property type="project" value="UniProtKB-EC"/>
</dbReference>
<dbReference type="InterPro" id="IPR000608">
    <property type="entry name" value="UBC"/>
</dbReference>
<organism evidence="10 11">
    <name type="scientific">Parascaris univalens</name>
    <name type="common">Nematode worm</name>
    <dbReference type="NCBI Taxonomy" id="6257"/>
    <lineage>
        <taxon>Eukaryota</taxon>
        <taxon>Metazoa</taxon>
        <taxon>Ecdysozoa</taxon>
        <taxon>Nematoda</taxon>
        <taxon>Chromadorea</taxon>
        <taxon>Rhabditida</taxon>
        <taxon>Spirurina</taxon>
        <taxon>Ascaridomorpha</taxon>
        <taxon>Ascaridoidea</taxon>
        <taxon>Ascarididae</taxon>
        <taxon>Parascaris</taxon>
    </lineage>
</organism>
<dbReference type="GO" id="GO:0005524">
    <property type="term" value="F:ATP binding"/>
    <property type="evidence" value="ECO:0007669"/>
    <property type="project" value="UniProtKB-KW"/>
</dbReference>
<dbReference type="Gene3D" id="3.10.110.10">
    <property type="entry name" value="Ubiquitin Conjugating Enzyme"/>
    <property type="match status" value="1"/>
</dbReference>
<dbReference type="PROSITE" id="PS50127">
    <property type="entry name" value="UBC_2"/>
    <property type="match status" value="1"/>
</dbReference>
<dbReference type="AlphaFoldDB" id="A0A915CC01"/>
<comment type="catalytic activity">
    <reaction evidence="1">
        <text>S-ubiquitinyl-[E1 ubiquitin-activating enzyme]-L-cysteine + [E2 ubiquitin-conjugating enzyme]-L-cysteine = [E1 ubiquitin-activating enzyme]-L-cysteine + S-ubiquitinyl-[E2 ubiquitin-conjugating enzyme]-L-cysteine.</text>
        <dbReference type="EC" id="2.3.2.23"/>
    </reaction>
</comment>
<evidence type="ECO:0000256" key="1">
    <source>
        <dbReference type="ARBA" id="ARBA00000485"/>
    </source>
</evidence>
<dbReference type="InterPro" id="IPR016135">
    <property type="entry name" value="UBQ-conjugating_enzyme/RWD"/>
</dbReference>
<evidence type="ECO:0000256" key="7">
    <source>
        <dbReference type="ARBA" id="ARBA00022840"/>
    </source>
</evidence>
<feature type="compositionally biased region" description="Low complexity" evidence="8">
    <location>
        <begin position="62"/>
        <end position="79"/>
    </location>
</feature>
<name>A0A915CC01_PARUN</name>
<dbReference type="Pfam" id="PF00179">
    <property type="entry name" value="UQ_con"/>
    <property type="match status" value="1"/>
</dbReference>
<dbReference type="SUPFAM" id="SSF54495">
    <property type="entry name" value="UBC-like"/>
    <property type="match status" value="1"/>
</dbReference>
<dbReference type="FunFam" id="3.10.110.10:FF:000101">
    <property type="entry name" value="Ubiquitin-conjugating enzyme E2 D2"/>
    <property type="match status" value="1"/>
</dbReference>
<dbReference type="GO" id="GO:0006511">
    <property type="term" value="P:ubiquitin-dependent protein catabolic process"/>
    <property type="evidence" value="ECO:0007669"/>
    <property type="project" value="UniProtKB-ARBA"/>
</dbReference>
<proteinExistence type="predicted"/>
<evidence type="ECO:0000256" key="8">
    <source>
        <dbReference type="SAM" id="MobiDB-lite"/>
    </source>
</evidence>
<evidence type="ECO:0000313" key="11">
    <source>
        <dbReference type="WBParaSite" id="PgR117X_g019_t01"/>
    </source>
</evidence>
<feature type="domain" description="UBC core" evidence="9">
    <location>
        <begin position="130"/>
        <end position="275"/>
    </location>
</feature>
<evidence type="ECO:0000256" key="5">
    <source>
        <dbReference type="ARBA" id="ARBA00022741"/>
    </source>
</evidence>
<keyword evidence="7" id="KW-0067">ATP-binding</keyword>
<accession>A0A915CC01</accession>
<dbReference type="EC" id="2.3.2.23" evidence="3"/>
<sequence>MQAAPTGSDESAAYSGQCASDEANSGNFIREVAQASQTPQEADAIRTSPRRDRSPIERTGAPSGPSDMPSSSRRSQSTREVTPGVTRNQPKKVCSPIERAHALSKSWQTSTGWDPRTLGNSGNVTITSTAVARRLIRELEDLERNAIEGCWARPKGDDLFEWVAVIEGPEDTVYRGGTFFLELYIPKDYPFHPPTVTFLTQIYHCNISRGVVCIDVLRQGWTPAMTISVILQSIVSLLYVCNPVEPLVSSIAEQYLTNREKFERVARIWTARYAS</sequence>
<evidence type="ECO:0000256" key="2">
    <source>
        <dbReference type="ARBA" id="ARBA00004906"/>
    </source>
</evidence>
<keyword evidence="4" id="KW-0808">Transferase</keyword>
<evidence type="ECO:0000256" key="3">
    <source>
        <dbReference type="ARBA" id="ARBA00012486"/>
    </source>
</evidence>
<evidence type="ECO:0000256" key="6">
    <source>
        <dbReference type="ARBA" id="ARBA00022786"/>
    </source>
</evidence>
<evidence type="ECO:0000313" key="10">
    <source>
        <dbReference type="Proteomes" id="UP000887569"/>
    </source>
</evidence>
<evidence type="ECO:0000259" key="9">
    <source>
        <dbReference type="PROSITE" id="PS50127"/>
    </source>
</evidence>
<dbReference type="Proteomes" id="UP000887569">
    <property type="component" value="Unplaced"/>
</dbReference>